<dbReference type="HOGENOM" id="CLU_1792371_0_0_5"/>
<dbReference type="eggNOG" id="ENOG5032TKN">
    <property type="taxonomic scope" value="Bacteria"/>
</dbReference>
<dbReference type="PROSITE" id="PS51257">
    <property type="entry name" value="PROKAR_LIPOPROTEIN"/>
    <property type="match status" value="1"/>
</dbReference>
<keyword evidence="1" id="KW-0732">Signal</keyword>
<reference evidence="2 3" key="1">
    <citation type="submission" date="2012-04" db="EMBL/GenBank/DDBJ databases">
        <title>The Genome Sequence of Afipia broomeae ATCC 49717.</title>
        <authorList>
            <consortium name="The Broad Institute Genome Sequencing Platform"/>
            <person name="Earl A."/>
            <person name="Ward D."/>
            <person name="Feldgarden M."/>
            <person name="Gevers D."/>
            <person name="Huys G."/>
            <person name="Walker B."/>
            <person name="Young S.K."/>
            <person name="Zeng Q."/>
            <person name="Gargeya S."/>
            <person name="Fitzgerald M."/>
            <person name="Haas B."/>
            <person name="Abouelleil A."/>
            <person name="Alvarado L."/>
            <person name="Arachchi H.M."/>
            <person name="Berlin A."/>
            <person name="Chapman S.B."/>
            <person name="Goldberg J."/>
            <person name="Griggs A."/>
            <person name="Gujja S."/>
            <person name="Hansen M."/>
            <person name="Howarth C."/>
            <person name="Imamovic A."/>
            <person name="Larimer J."/>
            <person name="McCowen C."/>
            <person name="Montmayeur A."/>
            <person name="Murphy C."/>
            <person name="Neiman D."/>
            <person name="Pearson M."/>
            <person name="Priest M."/>
            <person name="Roberts A."/>
            <person name="Saif S."/>
            <person name="Shea T."/>
            <person name="Sisk P."/>
            <person name="Sykes S."/>
            <person name="Wortman J."/>
            <person name="Nusbaum C."/>
            <person name="Birren B."/>
        </authorList>
    </citation>
    <scope>NUCLEOTIDE SEQUENCE [LARGE SCALE GENOMIC DNA]</scope>
    <source>
        <strain evidence="2 3">ATCC 49717</strain>
    </source>
</reference>
<evidence type="ECO:0008006" key="4">
    <source>
        <dbReference type="Google" id="ProtNLM"/>
    </source>
</evidence>
<comment type="caution">
    <text evidence="2">The sequence shown here is derived from an EMBL/GenBank/DDBJ whole genome shotgun (WGS) entry which is preliminary data.</text>
</comment>
<protein>
    <recommendedName>
        <fullName evidence="4">DUF306 domain-containing protein</fullName>
    </recommendedName>
</protein>
<dbReference type="EMBL" id="AGWX01000004">
    <property type="protein sequence ID" value="EKS36635.1"/>
    <property type="molecule type" value="Genomic_DNA"/>
</dbReference>
<dbReference type="Proteomes" id="UP000001096">
    <property type="component" value="Unassembled WGS sequence"/>
</dbReference>
<dbReference type="RefSeq" id="WP_006021758.1">
    <property type="nucleotide sequence ID" value="NZ_KB375283.1"/>
</dbReference>
<proteinExistence type="predicted"/>
<sequence length="146" mass="16102">MKRVVAPLLFILSLGCAASVAQADTSDRFAMGGWIEKFQPAIDQANASGELFRIRGHCQSNCTLFLGVRNVCVERSARLLFHAGHGRGPNRYVINAGSTQRMLNAYKGKLRQYVVANGYLEKLEFSTISGARIIDEFGYRECPRGG</sequence>
<feature type="signal peptide" evidence="1">
    <location>
        <begin position="1"/>
        <end position="23"/>
    </location>
</feature>
<keyword evidence="3" id="KW-1185">Reference proteome</keyword>
<dbReference type="PATRIC" id="fig|883078.3.peg.3157"/>
<evidence type="ECO:0000313" key="2">
    <source>
        <dbReference type="EMBL" id="EKS36635.1"/>
    </source>
</evidence>
<evidence type="ECO:0000313" key="3">
    <source>
        <dbReference type="Proteomes" id="UP000001096"/>
    </source>
</evidence>
<accession>K8PAJ8</accession>
<feature type="chain" id="PRO_5003921861" description="DUF306 domain-containing protein" evidence="1">
    <location>
        <begin position="24"/>
        <end position="146"/>
    </location>
</feature>
<name>K8PAJ8_9BRAD</name>
<dbReference type="AlphaFoldDB" id="K8PAJ8"/>
<evidence type="ECO:0000256" key="1">
    <source>
        <dbReference type="SAM" id="SignalP"/>
    </source>
</evidence>
<gene>
    <name evidence="2" type="ORF">HMPREF9695_03053</name>
</gene>
<organism evidence="2 3">
    <name type="scientific">Afipia broomeae ATCC 49717</name>
    <dbReference type="NCBI Taxonomy" id="883078"/>
    <lineage>
        <taxon>Bacteria</taxon>
        <taxon>Pseudomonadati</taxon>
        <taxon>Pseudomonadota</taxon>
        <taxon>Alphaproteobacteria</taxon>
        <taxon>Hyphomicrobiales</taxon>
        <taxon>Nitrobacteraceae</taxon>
        <taxon>Afipia</taxon>
    </lineage>
</organism>